<keyword evidence="7 8" id="KW-0131">Cell cycle</keyword>
<keyword evidence="1 8" id="KW-0963">Cytoplasm</keyword>
<keyword evidence="11" id="KW-1185">Reference proteome</keyword>
<dbReference type="GO" id="GO:0003690">
    <property type="term" value="F:double-stranded DNA binding"/>
    <property type="evidence" value="ECO:0007669"/>
    <property type="project" value="UniProtKB-UniRule"/>
</dbReference>
<dbReference type="GO" id="GO:0008356">
    <property type="term" value="P:asymmetric cell division"/>
    <property type="evidence" value="ECO:0007669"/>
    <property type="project" value="UniProtKB-UniRule"/>
</dbReference>
<feature type="DNA-binding region" description="H-T-H motif" evidence="8">
    <location>
        <begin position="3"/>
        <end position="23"/>
    </location>
</feature>
<dbReference type="OrthoDB" id="2991292at2"/>
<dbReference type="InterPro" id="IPR023522">
    <property type="entry name" value="Chrosome_anchoring_RacA"/>
</dbReference>
<comment type="subcellular location">
    <subcellularLocation>
        <location evidence="8">Cytoplasm</location>
    </subcellularLocation>
    <text evidence="8">Localizes to cell poles and nucleoid.</text>
</comment>
<evidence type="ECO:0000259" key="9">
    <source>
        <dbReference type="Pfam" id="PF13411"/>
    </source>
</evidence>
<dbReference type="GO" id="GO:0005737">
    <property type="term" value="C:cytoplasm"/>
    <property type="evidence" value="ECO:0007669"/>
    <property type="project" value="UniProtKB-SubCell"/>
</dbReference>
<comment type="function">
    <text evidence="8">Required for the formation of axial filaments and for anchoring the origin regions at the cell poles in sporulating cells, thus ensuring proper chromosome segregation in the prespore. Binds in a dispersed manner throughout the chromosome but preferentially to sites clustered in the origin portion of the chromosome, causing condensation of the chromosome and its remodeling into an elongated, anchored structure.</text>
</comment>
<evidence type="ECO:0000256" key="2">
    <source>
        <dbReference type="ARBA" id="ARBA00022618"/>
    </source>
</evidence>
<evidence type="ECO:0000313" key="11">
    <source>
        <dbReference type="Proteomes" id="UP000264541"/>
    </source>
</evidence>
<evidence type="ECO:0000313" key="10">
    <source>
        <dbReference type="EMBL" id="RFU70471.1"/>
    </source>
</evidence>
<comment type="similarity">
    <text evidence="8">Belongs to the RacA family.</text>
</comment>
<dbReference type="Proteomes" id="UP000264541">
    <property type="component" value="Unassembled WGS sequence"/>
</dbReference>
<keyword evidence="6 8" id="KW-0238">DNA-binding</keyword>
<evidence type="ECO:0000256" key="1">
    <source>
        <dbReference type="ARBA" id="ARBA00022490"/>
    </source>
</evidence>
<keyword evidence="3 8" id="KW-0159">Chromosome partition</keyword>
<organism evidence="10 11">
    <name type="scientific">Peribacillus saganii</name>
    <dbReference type="NCBI Taxonomy" id="2303992"/>
    <lineage>
        <taxon>Bacteria</taxon>
        <taxon>Bacillati</taxon>
        <taxon>Bacillota</taxon>
        <taxon>Bacilli</taxon>
        <taxon>Bacillales</taxon>
        <taxon>Bacillaceae</taxon>
        <taxon>Peribacillus</taxon>
    </lineage>
</organism>
<sequence>MDTKYAAKILGVSTSTVQRWVKHFALPLDRNELGHYIFTEESIEVLRQIKTQIQQGVLLADLKLPNNLIQKQSANPVNAIHQMEHLQNQITQLENNLNQKADSVVSYQLLLHRQEIEELHEQVKMLSKKIAELELKQKLTKKSHLIDPPLPYDQTSVRKKNKKRNIIGMLFGF</sequence>
<evidence type="ECO:0000256" key="3">
    <source>
        <dbReference type="ARBA" id="ARBA00022829"/>
    </source>
</evidence>
<protein>
    <recommendedName>
        <fullName evidence="8">Chromosome-anchoring protein RacA</fullName>
    </recommendedName>
</protein>
<keyword evidence="2 8" id="KW-0132">Cell division</keyword>
<dbReference type="HAMAP" id="MF_01170">
    <property type="entry name" value="RacA"/>
    <property type="match status" value="1"/>
</dbReference>
<evidence type="ECO:0000256" key="7">
    <source>
        <dbReference type="ARBA" id="ARBA00023306"/>
    </source>
</evidence>
<dbReference type="GO" id="GO:0030261">
    <property type="term" value="P:chromosome condensation"/>
    <property type="evidence" value="ECO:0007669"/>
    <property type="project" value="UniProtKB-UniRule"/>
</dbReference>
<dbReference type="GO" id="GO:0007059">
    <property type="term" value="P:chromosome segregation"/>
    <property type="evidence" value="ECO:0007669"/>
    <property type="project" value="UniProtKB-UniRule"/>
</dbReference>
<reference evidence="10 11" key="1">
    <citation type="submission" date="2018-08" db="EMBL/GenBank/DDBJ databases">
        <title>Bacillus chawlae sp. nov., Bacillus glennii sp. nov., and Bacillus saganii sp. nov. Isolated from the Vehicle Assembly Building at Kennedy Space Center where the Viking Spacecraft were Assembled.</title>
        <authorList>
            <person name="Seuylemezian A."/>
            <person name="Vaishampayan P."/>
        </authorList>
    </citation>
    <scope>NUCLEOTIDE SEQUENCE [LARGE SCALE GENOMIC DNA]</scope>
    <source>
        <strain evidence="10 11">V47-23a</strain>
    </source>
</reference>
<feature type="coiled-coil region" evidence="8">
    <location>
        <begin position="83"/>
        <end position="136"/>
    </location>
</feature>
<evidence type="ECO:0000256" key="6">
    <source>
        <dbReference type="ARBA" id="ARBA00023125"/>
    </source>
</evidence>
<dbReference type="Pfam" id="PF13411">
    <property type="entry name" value="MerR_1"/>
    <property type="match status" value="1"/>
</dbReference>
<dbReference type="GO" id="GO:0006355">
    <property type="term" value="P:regulation of DNA-templated transcription"/>
    <property type="evidence" value="ECO:0007669"/>
    <property type="project" value="InterPro"/>
</dbReference>
<evidence type="ECO:0000256" key="8">
    <source>
        <dbReference type="HAMAP-Rule" id="MF_01170"/>
    </source>
</evidence>
<dbReference type="EMBL" id="QVTE01000015">
    <property type="protein sequence ID" value="RFU70471.1"/>
    <property type="molecule type" value="Genomic_DNA"/>
</dbReference>
<accession>A0A372LQJ1</accession>
<dbReference type="InterPro" id="IPR000551">
    <property type="entry name" value="MerR-type_HTH_dom"/>
</dbReference>
<comment type="caution">
    <text evidence="10">The sequence shown here is derived from an EMBL/GenBank/DDBJ whole genome shotgun (WGS) entry which is preliminary data.</text>
</comment>
<proteinExistence type="inferred from homology"/>
<keyword evidence="5 8" id="KW-0175">Coiled coil</keyword>
<name>A0A372LQJ1_9BACI</name>
<evidence type="ECO:0000256" key="4">
    <source>
        <dbReference type="ARBA" id="ARBA00022969"/>
    </source>
</evidence>
<dbReference type="AlphaFoldDB" id="A0A372LQJ1"/>
<dbReference type="CDD" id="cd04762">
    <property type="entry name" value="HTH_MerR-trunc"/>
    <property type="match status" value="1"/>
</dbReference>
<evidence type="ECO:0000256" key="5">
    <source>
        <dbReference type="ARBA" id="ARBA00023054"/>
    </source>
</evidence>
<feature type="domain" description="HTH merR-type" evidence="9">
    <location>
        <begin position="4"/>
        <end position="63"/>
    </location>
</feature>
<dbReference type="InterPro" id="IPR009061">
    <property type="entry name" value="DNA-bd_dom_put_sf"/>
</dbReference>
<dbReference type="Gene3D" id="1.10.1660.10">
    <property type="match status" value="1"/>
</dbReference>
<keyword evidence="4 8" id="KW-0749">Sporulation</keyword>
<dbReference type="SUPFAM" id="SSF46955">
    <property type="entry name" value="Putative DNA-binding domain"/>
    <property type="match status" value="1"/>
</dbReference>
<dbReference type="GO" id="GO:0030435">
    <property type="term" value="P:sporulation resulting in formation of a cellular spore"/>
    <property type="evidence" value="ECO:0007669"/>
    <property type="project" value="UniProtKB-UniRule"/>
</dbReference>
<gene>
    <name evidence="8" type="primary">racA</name>
    <name evidence="10" type="ORF">D0469_05930</name>
</gene>
<dbReference type="RefSeq" id="WP_117325725.1">
    <property type="nucleotide sequence ID" value="NZ_QVTE01000015.1"/>
</dbReference>